<feature type="compositionally biased region" description="Basic and acidic residues" evidence="10">
    <location>
        <begin position="278"/>
        <end position="287"/>
    </location>
</feature>
<keyword evidence="7" id="KW-0238">DNA-binding</keyword>
<dbReference type="EC" id="5.6.2.1" evidence="3"/>
<evidence type="ECO:0000256" key="6">
    <source>
        <dbReference type="ARBA" id="ARBA00023029"/>
    </source>
</evidence>
<evidence type="ECO:0000313" key="13">
    <source>
        <dbReference type="EMBL" id="CAB4607951.1"/>
    </source>
</evidence>
<evidence type="ECO:0000256" key="8">
    <source>
        <dbReference type="ARBA" id="ARBA00023235"/>
    </source>
</evidence>
<dbReference type="SUPFAM" id="SSF56712">
    <property type="entry name" value="Prokaryotic type I DNA topoisomerase"/>
    <property type="match status" value="1"/>
</dbReference>
<dbReference type="Gene3D" id="3.40.50.140">
    <property type="match status" value="1"/>
</dbReference>
<comment type="catalytic activity">
    <reaction evidence="1">
        <text>ATP-independent breakage of single-stranded DNA, followed by passage and rejoining.</text>
        <dbReference type="EC" id="5.6.2.1"/>
    </reaction>
</comment>
<dbReference type="PANTHER" id="PTHR42785">
    <property type="entry name" value="DNA TOPOISOMERASE, TYPE IA, CORE"/>
    <property type="match status" value="1"/>
</dbReference>
<evidence type="ECO:0000259" key="11">
    <source>
        <dbReference type="PROSITE" id="PS50880"/>
    </source>
</evidence>
<dbReference type="SMART" id="SM00493">
    <property type="entry name" value="TOPRIM"/>
    <property type="match status" value="1"/>
</dbReference>
<gene>
    <name evidence="13" type="ORF">UFOPK1852_00514</name>
</gene>
<dbReference type="InterPro" id="IPR013826">
    <property type="entry name" value="Topo_IA_cen_sub3"/>
</dbReference>
<dbReference type="PANTHER" id="PTHR42785:SF1">
    <property type="entry name" value="DNA TOPOISOMERASE"/>
    <property type="match status" value="1"/>
</dbReference>
<keyword evidence="8" id="KW-0413">Isomerase</keyword>
<dbReference type="InterPro" id="IPR013825">
    <property type="entry name" value="Topo_IA_cen_sub2"/>
</dbReference>
<dbReference type="NCBIfam" id="TIGR01051">
    <property type="entry name" value="topA_bact"/>
    <property type="match status" value="1"/>
</dbReference>
<dbReference type="EMBL" id="CAEZUS010000060">
    <property type="protein sequence ID" value="CAB4607951.1"/>
    <property type="molecule type" value="Genomic_DNA"/>
</dbReference>
<keyword evidence="5" id="KW-0460">Magnesium</keyword>
<evidence type="ECO:0000256" key="5">
    <source>
        <dbReference type="ARBA" id="ARBA00022842"/>
    </source>
</evidence>
<dbReference type="InterPro" id="IPR003601">
    <property type="entry name" value="Topo_IA_2"/>
</dbReference>
<sequence length="920" mass="101268">MAKVKTDLIKLVIVESPAKARKIGSYLGDGYVVEASVGHIRDLPQRAADIPKEYKKIAWAKEGVNIEEDFAPLYVINPDKKAKVAELKALMKDAEELILATDEDREGEAIAWHLVEVLEPKIPIKRMVFNEITKEAIQSAVENTRDLDYDLIDAQETRRVLDRLFGYRLSPVLWKKVMPRISAGRVQSVATRLIVEKERERMAFISSAWWDLTAKCELGFNARLLSVDGKRVAATADFGADGAVKEKSLANILLLDEVAANSLVAALKAAPLVVKSMEESPRTERPKPPFTTSTMQQDAGSRLGWGAQITMRIAQRLYENGYITYMRTDSVNLSGQAISAARASAKALYGADHVAAEPRVYVGKTKNAQEAHEAIRPAGESFKTPGELAPELSRDEFALYDLIWKRTVASQMADAKKMQMRVDFDAKTSDGRETIFRANGSVITFPGFLAAYDDLADEKEGEESEDKRLPAMSLGQSVKVDEYSCEGHETKPPARYTEPTLVKKLEELGIGRPSTFASIIATIQDRGYVSKRGRALVPTFLAFSVTGLLENHFTKLVDYEFTASMEEDLDKIANGEAKRVDWLRDFFYGHDGEPGLNELSADLGAIDAREVNTMRLSPEIEIRVGRYGAYLQEGEGDTRKLANVPESLAPDELTLAKAIELLAAPSGERELGIDPATNLPIIAKSGRFGPYVTEVFPVEPVVEGAKKKRKKADDPKPKTASLLSTMTLDTITYEDALRLLSLPRTLGANAAGDDITVQNGRYGAYLKAGADSRTLTSEDQLFSITLEEALEIYSKPKERRRGVAKPPLKELGIDPTTQKPLIIKDGRFGMYVTDGETNATLRRGDTVEAMTIERGLELLAGRRAWEAENGGAARPKKTRKKAAKSAPTLTKNTVKKATTKRVAKKAATGKAKTKPTTIEP</sequence>
<keyword evidence="4" id="KW-0479">Metal-binding</keyword>
<feature type="coiled-coil region" evidence="9">
    <location>
        <begin position="77"/>
        <end position="104"/>
    </location>
</feature>
<dbReference type="InterPro" id="IPR025589">
    <property type="entry name" value="Toprim_C_rpt"/>
</dbReference>
<dbReference type="SMART" id="SM00437">
    <property type="entry name" value="TOP1Ac"/>
    <property type="match status" value="1"/>
</dbReference>
<dbReference type="Gene3D" id="1.10.290.10">
    <property type="entry name" value="Topoisomerase I, domain 4"/>
    <property type="match status" value="1"/>
</dbReference>
<dbReference type="AlphaFoldDB" id="A0A6J6H2W1"/>
<dbReference type="InterPro" id="IPR023406">
    <property type="entry name" value="Topo_IA_AS"/>
</dbReference>
<evidence type="ECO:0000256" key="9">
    <source>
        <dbReference type="SAM" id="Coils"/>
    </source>
</evidence>
<dbReference type="InterPro" id="IPR028612">
    <property type="entry name" value="Topoisom_1_IA"/>
</dbReference>
<dbReference type="InterPro" id="IPR005733">
    <property type="entry name" value="TopoI_bac-type"/>
</dbReference>
<dbReference type="Pfam" id="PF13368">
    <property type="entry name" value="Toprim_C_rpt"/>
    <property type="match status" value="4"/>
</dbReference>
<dbReference type="GO" id="GO:0003677">
    <property type="term" value="F:DNA binding"/>
    <property type="evidence" value="ECO:0007669"/>
    <property type="project" value="UniProtKB-KW"/>
</dbReference>
<dbReference type="PROSITE" id="PS50880">
    <property type="entry name" value="TOPRIM"/>
    <property type="match status" value="1"/>
</dbReference>
<dbReference type="GO" id="GO:0003917">
    <property type="term" value="F:DNA topoisomerase type I (single strand cut, ATP-independent) activity"/>
    <property type="evidence" value="ECO:0007669"/>
    <property type="project" value="UniProtKB-EC"/>
</dbReference>
<keyword evidence="9" id="KW-0175">Coiled coil</keyword>
<evidence type="ECO:0000256" key="3">
    <source>
        <dbReference type="ARBA" id="ARBA00012891"/>
    </source>
</evidence>
<protein>
    <recommendedName>
        <fullName evidence="3">DNA topoisomerase</fullName>
        <ecNumber evidence="3">5.6.2.1</ecNumber>
    </recommendedName>
</protein>
<keyword evidence="6" id="KW-0799">Topoisomerase</keyword>
<dbReference type="Gene3D" id="1.10.460.10">
    <property type="entry name" value="Topoisomerase I, domain 2"/>
    <property type="match status" value="1"/>
</dbReference>
<feature type="domain" description="Topo IA-type catalytic" evidence="12">
    <location>
        <begin position="148"/>
        <end position="594"/>
    </location>
</feature>
<dbReference type="InterPro" id="IPR006171">
    <property type="entry name" value="TOPRIM_dom"/>
</dbReference>
<comment type="similarity">
    <text evidence="2">Belongs to the type IA topoisomerase family.</text>
</comment>
<feature type="compositionally biased region" description="Low complexity" evidence="10">
    <location>
        <begin position="905"/>
        <end position="920"/>
    </location>
</feature>
<dbReference type="Pfam" id="PF01751">
    <property type="entry name" value="Toprim"/>
    <property type="match status" value="1"/>
</dbReference>
<dbReference type="SMART" id="SM00436">
    <property type="entry name" value="TOP1Bc"/>
    <property type="match status" value="1"/>
</dbReference>
<dbReference type="CDD" id="cd00186">
    <property type="entry name" value="TOP1Ac"/>
    <property type="match status" value="1"/>
</dbReference>
<name>A0A6J6H2W1_9ZZZZ</name>
<dbReference type="InterPro" id="IPR034149">
    <property type="entry name" value="TOPRIM_TopoI"/>
</dbReference>
<feature type="region of interest" description="Disordered" evidence="10">
    <location>
        <begin position="278"/>
        <end position="298"/>
    </location>
</feature>
<dbReference type="InterPro" id="IPR003602">
    <property type="entry name" value="Topo_IA_DNA-bd_dom"/>
</dbReference>
<dbReference type="GO" id="GO:0046872">
    <property type="term" value="F:metal ion binding"/>
    <property type="evidence" value="ECO:0007669"/>
    <property type="project" value="UniProtKB-KW"/>
</dbReference>
<dbReference type="InterPro" id="IPR013824">
    <property type="entry name" value="Topo_IA_cen_sub1"/>
</dbReference>
<feature type="domain" description="Toprim" evidence="11">
    <location>
        <begin position="9"/>
        <end position="133"/>
    </location>
</feature>
<dbReference type="InterPro" id="IPR023405">
    <property type="entry name" value="Topo_IA_core_domain"/>
</dbReference>
<dbReference type="PROSITE" id="PS52039">
    <property type="entry name" value="TOPO_IA_2"/>
    <property type="match status" value="1"/>
</dbReference>
<feature type="region of interest" description="Disordered" evidence="10">
    <location>
        <begin position="867"/>
        <end position="920"/>
    </location>
</feature>
<dbReference type="HAMAP" id="MF_00952">
    <property type="entry name" value="Topoisom_1_prok"/>
    <property type="match status" value="1"/>
</dbReference>
<dbReference type="Gene3D" id="2.70.20.10">
    <property type="entry name" value="Topoisomerase I, domain 3"/>
    <property type="match status" value="1"/>
</dbReference>
<feature type="compositionally biased region" description="Basic residues" evidence="10">
    <location>
        <begin position="874"/>
        <end position="883"/>
    </location>
</feature>
<reference evidence="13" key="1">
    <citation type="submission" date="2020-05" db="EMBL/GenBank/DDBJ databases">
        <authorList>
            <person name="Chiriac C."/>
            <person name="Salcher M."/>
            <person name="Ghai R."/>
            <person name="Kavagutti S V."/>
        </authorList>
    </citation>
    <scope>NUCLEOTIDE SEQUENCE</scope>
</reference>
<dbReference type="CDD" id="cd03363">
    <property type="entry name" value="TOPRIM_TopoIA_TopoI"/>
    <property type="match status" value="1"/>
</dbReference>
<evidence type="ECO:0000256" key="7">
    <source>
        <dbReference type="ARBA" id="ARBA00023125"/>
    </source>
</evidence>
<dbReference type="PROSITE" id="PS00396">
    <property type="entry name" value="TOPO_IA_1"/>
    <property type="match status" value="1"/>
</dbReference>
<accession>A0A6J6H2W1</accession>
<dbReference type="InterPro" id="IPR013497">
    <property type="entry name" value="Topo_IA_cen"/>
</dbReference>
<dbReference type="PRINTS" id="PR00417">
    <property type="entry name" value="PRTPISMRASEI"/>
</dbReference>
<evidence type="ECO:0000256" key="10">
    <source>
        <dbReference type="SAM" id="MobiDB-lite"/>
    </source>
</evidence>
<evidence type="ECO:0000256" key="4">
    <source>
        <dbReference type="ARBA" id="ARBA00022723"/>
    </source>
</evidence>
<dbReference type="InterPro" id="IPR000380">
    <property type="entry name" value="Topo_IA"/>
</dbReference>
<dbReference type="GO" id="GO:0006265">
    <property type="term" value="P:DNA topological change"/>
    <property type="evidence" value="ECO:0007669"/>
    <property type="project" value="InterPro"/>
</dbReference>
<proteinExistence type="inferred from homology"/>
<organism evidence="13">
    <name type="scientific">freshwater metagenome</name>
    <dbReference type="NCBI Taxonomy" id="449393"/>
    <lineage>
        <taxon>unclassified sequences</taxon>
        <taxon>metagenomes</taxon>
        <taxon>ecological metagenomes</taxon>
    </lineage>
</organism>
<evidence type="ECO:0000259" key="12">
    <source>
        <dbReference type="PROSITE" id="PS52039"/>
    </source>
</evidence>
<dbReference type="Pfam" id="PF01131">
    <property type="entry name" value="Topoisom_bac"/>
    <property type="match status" value="1"/>
</dbReference>
<evidence type="ECO:0000256" key="2">
    <source>
        <dbReference type="ARBA" id="ARBA00009446"/>
    </source>
</evidence>
<evidence type="ECO:0000256" key="1">
    <source>
        <dbReference type="ARBA" id="ARBA00000213"/>
    </source>
</evidence>
<feature type="compositionally biased region" description="Basic residues" evidence="10">
    <location>
        <begin position="893"/>
        <end position="904"/>
    </location>
</feature>